<dbReference type="GO" id="GO:0042597">
    <property type="term" value="C:periplasmic space"/>
    <property type="evidence" value="ECO:0007669"/>
    <property type="project" value="UniProtKB-ARBA"/>
</dbReference>
<dbReference type="InterPro" id="IPR000914">
    <property type="entry name" value="SBP_5_dom"/>
</dbReference>
<reference evidence="5 6" key="1">
    <citation type="submission" date="2016-10" db="EMBL/GenBank/DDBJ databases">
        <authorList>
            <person name="de Groot N.N."/>
        </authorList>
    </citation>
    <scope>NUCLEOTIDE SEQUENCE [LARGE SCALE GENOMIC DNA]</scope>
    <source>
        <strain evidence="5 6">NLAE-zl-G419</strain>
    </source>
</reference>
<dbReference type="eggNOG" id="COG4166">
    <property type="taxonomic scope" value="Bacteria"/>
</dbReference>
<dbReference type="SUPFAM" id="SSF53850">
    <property type="entry name" value="Periplasmic binding protein-like II"/>
    <property type="match status" value="1"/>
</dbReference>
<dbReference type="GO" id="GO:0015833">
    <property type="term" value="P:peptide transport"/>
    <property type="evidence" value="ECO:0007669"/>
    <property type="project" value="TreeGrafter"/>
</dbReference>
<dbReference type="Gene3D" id="3.10.105.10">
    <property type="entry name" value="Dipeptide-binding Protein, Domain 3"/>
    <property type="match status" value="1"/>
</dbReference>
<dbReference type="GO" id="GO:0043190">
    <property type="term" value="C:ATP-binding cassette (ABC) transporter complex"/>
    <property type="evidence" value="ECO:0007669"/>
    <property type="project" value="InterPro"/>
</dbReference>
<dbReference type="Gene3D" id="3.90.76.10">
    <property type="entry name" value="Dipeptide-binding Protein, Domain 1"/>
    <property type="match status" value="1"/>
</dbReference>
<evidence type="ECO:0000259" key="4">
    <source>
        <dbReference type="Pfam" id="PF00496"/>
    </source>
</evidence>
<dbReference type="PIRSF" id="PIRSF002741">
    <property type="entry name" value="MppA"/>
    <property type="match status" value="1"/>
</dbReference>
<name>A0A1I2L9B9_9CLOT</name>
<comment type="similarity">
    <text evidence="1">Belongs to the bacterial solute-binding protein 5 family.</text>
</comment>
<sequence>MTGDYMKKCLMIFIICIPLVFSGCIEKNATKEDEKRSVPIISLENMPESLVSFQNKDEEEIACALFDGLVTLGDNGEIEGALAKEYSVSNDGITYNFKLRDDIFWSNGKEITSYDFVDFFKNLLDQKQKIEGAENMYCIFGAKDYNQGKGQFSSVAIDSVDKKNLRIRMNYKDDSFLYNLTKPEFRLRKNFDLLKNYKNQYEKIDYSGPYKIASLEDDKTLKLKSNEKYWDTPKAKELVISINSNEMATAAFGLGKVDFLFNLPIAESQSLEEFVDYTYVGDMYAVVFNMRKDKIGENLVFRRAIEEALKVLYIKDDIYKEGGFVDTRGNMNFISREQGAKLVMSTNEHDSVNLSKVNQWFKEMNFDKDTEITLLCPKNNTAMFLGEKLKNVLKEELEINAKTLYLDEEEYEKSLKNGNFSFALKLFKDSKNPTGFFNYWTKDNEKNYAGYSSIEYEKIFQKYKTSLSDSDKVLLNQILKRDVPYVPVCYTSMSYGVSPNISSLKLDGNNNINFKTIEFSMK</sequence>
<dbReference type="Gene3D" id="3.40.190.10">
    <property type="entry name" value="Periplasmic binding protein-like II"/>
    <property type="match status" value="1"/>
</dbReference>
<gene>
    <name evidence="5" type="ORF">SAMN04487885_10989</name>
</gene>
<dbReference type="PROSITE" id="PS51257">
    <property type="entry name" value="PROKAR_LIPOPROTEIN"/>
    <property type="match status" value="1"/>
</dbReference>
<dbReference type="PANTHER" id="PTHR30290">
    <property type="entry name" value="PERIPLASMIC BINDING COMPONENT OF ABC TRANSPORTER"/>
    <property type="match status" value="1"/>
</dbReference>
<evidence type="ECO:0000256" key="1">
    <source>
        <dbReference type="ARBA" id="ARBA00005695"/>
    </source>
</evidence>
<keyword evidence="3" id="KW-0732">Signal</keyword>
<organism evidence="5 6">
    <name type="scientific">Clostridium cadaveris</name>
    <dbReference type="NCBI Taxonomy" id="1529"/>
    <lineage>
        <taxon>Bacteria</taxon>
        <taxon>Bacillati</taxon>
        <taxon>Bacillota</taxon>
        <taxon>Clostridia</taxon>
        <taxon>Eubacteriales</taxon>
        <taxon>Clostridiaceae</taxon>
        <taxon>Clostridium</taxon>
    </lineage>
</organism>
<dbReference type="GO" id="GO:1904680">
    <property type="term" value="F:peptide transmembrane transporter activity"/>
    <property type="evidence" value="ECO:0007669"/>
    <property type="project" value="TreeGrafter"/>
</dbReference>
<evidence type="ECO:0000313" key="5">
    <source>
        <dbReference type="EMBL" id="SFF75972.1"/>
    </source>
</evidence>
<proteinExistence type="inferred from homology"/>
<dbReference type="InterPro" id="IPR039424">
    <property type="entry name" value="SBP_5"/>
</dbReference>
<dbReference type="Proteomes" id="UP000182135">
    <property type="component" value="Unassembled WGS sequence"/>
</dbReference>
<keyword evidence="2" id="KW-0813">Transport</keyword>
<feature type="domain" description="Solute-binding protein family 5" evidence="4">
    <location>
        <begin position="77"/>
        <end position="446"/>
    </location>
</feature>
<dbReference type="PANTHER" id="PTHR30290:SF9">
    <property type="entry name" value="OLIGOPEPTIDE-BINDING PROTEIN APPA"/>
    <property type="match status" value="1"/>
</dbReference>
<dbReference type="Pfam" id="PF00496">
    <property type="entry name" value="SBP_bac_5"/>
    <property type="match status" value="1"/>
</dbReference>
<dbReference type="AlphaFoldDB" id="A0A1I2L9B9"/>
<dbReference type="EMBL" id="FOOE01000009">
    <property type="protein sequence ID" value="SFF75972.1"/>
    <property type="molecule type" value="Genomic_DNA"/>
</dbReference>
<dbReference type="InterPro" id="IPR030678">
    <property type="entry name" value="Peptide/Ni-bd"/>
</dbReference>
<protein>
    <submittedName>
        <fullName evidence="5">Peptide/nickel transport system substrate-binding protein</fullName>
    </submittedName>
</protein>
<evidence type="ECO:0000313" key="6">
    <source>
        <dbReference type="Proteomes" id="UP000182135"/>
    </source>
</evidence>
<dbReference type="OrthoDB" id="403896at2"/>
<evidence type="ECO:0000256" key="2">
    <source>
        <dbReference type="ARBA" id="ARBA00022448"/>
    </source>
</evidence>
<dbReference type="STRING" id="1529.SAMN04487885_10989"/>
<accession>A0A1I2L9B9</accession>
<keyword evidence="6" id="KW-1185">Reference proteome</keyword>
<evidence type="ECO:0000256" key="3">
    <source>
        <dbReference type="ARBA" id="ARBA00022729"/>
    </source>
</evidence>